<feature type="region of interest" description="Disordered" evidence="1">
    <location>
        <begin position="108"/>
        <end position="130"/>
    </location>
</feature>
<name>A0A1H3YK71_9GAMM</name>
<sequence length="130" mass="14849">MKHSDFQIGTEFFTAAGRWRCSDVGTRVIVAISLEPRETVRLWTDAAGERVQETFISDDPRDLIEPPYSVAELVFDEYDLDGCSTDPDDFVDEEIEADVLAAKARFQERAERGHGKTERGLELLRKEMHE</sequence>
<keyword evidence="3" id="KW-1185">Reference proteome</keyword>
<dbReference type="RefSeq" id="WP_175517840.1">
    <property type="nucleotide sequence ID" value="NZ_FNQP01000004.1"/>
</dbReference>
<dbReference type="STRING" id="525918.SAMN05660964_00958"/>
<dbReference type="Proteomes" id="UP000199397">
    <property type="component" value="Unassembled WGS sequence"/>
</dbReference>
<evidence type="ECO:0000313" key="2">
    <source>
        <dbReference type="EMBL" id="SEA11940.1"/>
    </source>
</evidence>
<protein>
    <submittedName>
        <fullName evidence="2">Uncharacterized protein</fullName>
    </submittedName>
</protein>
<proteinExistence type="predicted"/>
<evidence type="ECO:0000313" key="3">
    <source>
        <dbReference type="Proteomes" id="UP000199397"/>
    </source>
</evidence>
<evidence type="ECO:0000256" key="1">
    <source>
        <dbReference type="SAM" id="MobiDB-lite"/>
    </source>
</evidence>
<reference evidence="2 3" key="1">
    <citation type="submission" date="2016-10" db="EMBL/GenBank/DDBJ databases">
        <authorList>
            <person name="de Groot N.N."/>
        </authorList>
    </citation>
    <scope>NUCLEOTIDE SEQUENCE [LARGE SCALE GENOMIC DNA]</scope>
    <source>
        <strain evidence="2 3">DSM 21228</strain>
    </source>
</reference>
<organism evidence="2 3">
    <name type="scientific">Thiothrix caldifontis</name>
    <dbReference type="NCBI Taxonomy" id="525918"/>
    <lineage>
        <taxon>Bacteria</taxon>
        <taxon>Pseudomonadati</taxon>
        <taxon>Pseudomonadota</taxon>
        <taxon>Gammaproteobacteria</taxon>
        <taxon>Thiotrichales</taxon>
        <taxon>Thiotrichaceae</taxon>
        <taxon>Thiothrix</taxon>
    </lineage>
</organism>
<gene>
    <name evidence="2" type="ORF">SAMN05660964_00958</name>
</gene>
<dbReference type="AlphaFoldDB" id="A0A1H3YK71"/>
<accession>A0A1H3YK71</accession>
<dbReference type="EMBL" id="FNQP01000004">
    <property type="protein sequence ID" value="SEA11940.1"/>
    <property type="molecule type" value="Genomic_DNA"/>
</dbReference>